<feature type="active site" description="Proton acceptor" evidence="4">
    <location>
        <position position="284"/>
    </location>
</feature>
<feature type="domain" description="O-methyltransferase dimerisation" evidence="7">
    <location>
        <begin position="38"/>
        <end position="131"/>
    </location>
</feature>
<dbReference type="KEGG" id="soe:110785749"/>
<feature type="domain" description="O-methyltransferase C-terminal" evidence="6">
    <location>
        <begin position="154"/>
        <end position="360"/>
    </location>
</feature>
<name>A0A9R0JSY4_SPIOL</name>
<reference evidence="9" key="2">
    <citation type="submission" date="2025-08" db="UniProtKB">
        <authorList>
            <consortium name="RefSeq"/>
        </authorList>
    </citation>
    <scope>IDENTIFICATION</scope>
    <source>
        <tissue evidence="9">Leaf</tissue>
    </source>
</reference>
<dbReference type="FunFam" id="3.40.50.150:FF:000061">
    <property type="entry name" value="Caffeic acid O-methyltransferase"/>
    <property type="match status" value="1"/>
</dbReference>
<dbReference type="Pfam" id="PF00891">
    <property type="entry name" value="Methyltransf_2"/>
    <property type="match status" value="1"/>
</dbReference>
<dbReference type="InterPro" id="IPR012967">
    <property type="entry name" value="COMT_dimerisation"/>
</dbReference>
<evidence type="ECO:0000256" key="4">
    <source>
        <dbReference type="PIRSR" id="PIRSR005739-1"/>
    </source>
</evidence>
<dbReference type="Gene3D" id="1.10.10.10">
    <property type="entry name" value="Winged helix-like DNA-binding domain superfamily/Winged helix DNA-binding domain"/>
    <property type="match status" value="1"/>
</dbReference>
<dbReference type="RefSeq" id="XP_021845951.1">
    <property type="nucleotide sequence ID" value="XM_021990259.2"/>
</dbReference>
<keyword evidence="3" id="KW-0949">S-adenosyl-L-methionine</keyword>
<dbReference type="PROSITE" id="PS51683">
    <property type="entry name" value="SAM_OMT_II"/>
    <property type="match status" value="1"/>
</dbReference>
<evidence type="ECO:0000256" key="1">
    <source>
        <dbReference type="ARBA" id="ARBA00022603"/>
    </source>
</evidence>
<dbReference type="GO" id="GO:0032259">
    <property type="term" value="P:methylation"/>
    <property type="evidence" value="ECO:0000318"/>
    <property type="project" value="GO_Central"/>
</dbReference>
<dbReference type="Proteomes" id="UP000813463">
    <property type="component" value="Chromosome 2"/>
</dbReference>
<protein>
    <submittedName>
        <fullName evidence="9">Cathecol O-methyltransferase 1 isoform X1</fullName>
    </submittedName>
</protein>
<dbReference type="Gene3D" id="3.40.50.150">
    <property type="entry name" value="Vaccinia Virus protein VP39"/>
    <property type="match status" value="1"/>
</dbReference>
<dbReference type="GO" id="GO:0008757">
    <property type="term" value="F:S-adenosylmethionine-dependent methyltransferase activity"/>
    <property type="evidence" value="ECO:0000318"/>
    <property type="project" value="GO_Central"/>
</dbReference>
<sequence>MTDTECSTPLVEEQQHHRQDLEEKEEEEEENNFGYALQIVDSMAFPMVMNAVIELDILGIIARAGPGNKLLASEIAASLPEVKNPMAASMLDRMLWLLATYNVVTCEIFVAKDGGVVRKYGLAPVAKFFVPDHDGVSLAPLMSLSQDKVFVDCWSKLKDAVLEGGIPFNMVHGMHAFEYPSVDSRFNEVFNKAMAQSIIFVKKIFNKYKGLEDSNVKQLVDVGGGLGHSIGFITSKYPSIKGINFDLPHVIGDAPPCPGVEHIGGDMFESVPNGDAIFLKWILHDWSDEHCLTLLKNCYKAMPEGGKVIVVEAIIPDEPETTTFARAISQVDLLMMTQNPGGKERSKREFEALAKGAGFAGINFHCCVHGFWVMEFYK</sequence>
<dbReference type="InterPro" id="IPR036390">
    <property type="entry name" value="WH_DNA-bd_sf"/>
</dbReference>
<dbReference type="SUPFAM" id="SSF46785">
    <property type="entry name" value="Winged helix' DNA-binding domain"/>
    <property type="match status" value="1"/>
</dbReference>
<evidence type="ECO:0000259" key="7">
    <source>
        <dbReference type="Pfam" id="PF08100"/>
    </source>
</evidence>
<dbReference type="PANTHER" id="PTHR11746">
    <property type="entry name" value="O-METHYLTRANSFERASE"/>
    <property type="match status" value="1"/>
</dbReference>
<evidence type="ECO:0000256" key="5">
    <source>
        <dbReference type="SAM" id="MobiDB-lite"/>
    </source>
</evidence>
<dbReference type="InterPro" id="IPR036388">
    <property type="entry name" value="WH-like_DNA-bd_sf"/>
</dbReference>
<dbReference type="InterPro" id="IPR001077">
    <property type="entry name" value="COMT_C"/>
</dbReference>
<evidence type="ECO:0000256" key="3">
    <source>
        <dbReference type="ARBA" id="ARBA00022691"/>
    </source>
</evidence>
<dbReference type="SUPFAM" id="SSF53335">
    <property type="entry name" value="S-adenosyl-L-methionine-dependent methyltransferases"/>
    <property type="match status" value="1"/>
</dbReference>
<dbReference type="GO" id="GO:0008171">
    <property type="term" value="F:O-methyltransferase activity"/>
    <property type="evidence" value="ECO:0000318"/>
    <property type="project" value="GO_Central"/>
</dbReference>
<keyword evidence="2" id="KW-0808">Transferase</keyword>
<evidence type="ECO:0000313" key="8">
    <source>
        <dbReference type="Proteomes" id="UP000813463"/>
    </source>
</evidence>
<dbReference type="GO" id="GO:0046983">
    <property type="term" value="F:protein dimerization activity"/>
    <property type="evidence" value="ECO:0007669"/>
    <property type="project" value="InterPro"/>
</dbReference>
<organism evidence="8 9">
    <name type="scientific">Spinacia oleracea</name>
    <name type="common">Spinach</name>
    <dbReference type="NCBI Taxonomy" id="3562"/>
    <lineage>
        <taxon>Eukaryota</taxon>
        <taxon>Viridiplantae</taxon>
        <taxon>Streptophyta</taxon>
        <taxon>Embryophyta</taxon>
        <taxon>Tracheophyta</taxon>
        <taxon>Spermatophyta</taxon>
        <taxon>Magnoliopsida</taxon>
        <taxon>eudicotyledons</taxon>
        <taxon>Gunneridae</taxon>
        <taxon>Pentapetalae</taxon>
        <taxon>Caryophyllales</taxon>
        <taxon>Chenopodiaceae</taxon>
        <taxon>Chenopodioideae</taxon>
        <taxon>Anserineae</taxon>
        <taxon>Spinacia</taxon>
    </lineage>
</organism>
<dbReference type="PIRSF" id="PIRSF005739">
    <property type="entry name" value="O-mtase"/>
    <property type="match status" value="1"/>
</dbReference>
<accession>A0A9R0JSY4</accession>
<proteinExistence type="predicted"/>
<evidence type="ECO:0000313" key="9">
    <source>
        <dbReference type="RefSeq" id="XP_021845951.1"/>
    </source>
</evidence>
<keyword evidence="1" id="KW-0489">Methyltransferase</keyword>
<dbReference type="OrthoDB" id="1606438at2759"/>
<dbReference type="InterPro" id="IPR016461">
    <property type="entry name" value="COMT-like"/>
</dbReference>
<feature type="region of interest" description="Disordered" evidence="5">
    <location>
        <begin position="1"/>
        <end position="29"/>
    </location>
</feature>
<dbReference type="FunFam" id="1.10.10.10:FF:000357">
    <property type="entry name" value="Caffeic acid 3-O-methyltransferase"/>
    <property type="match status" value="1"/>
</dbReference>
<dbReference type="Pfam" id="PF08100">
    <property type="entry name" value="Dimerisation"/>
    <property type="match status" value="1"/>
</dbReference>
<dbReference type="GeneID" id="110785749"/>
<dbReference type="InterPro" id="IPR029063">
    <property type="entry name" value="SAM-dependent_MTases_sf"/>
</dbReference>
<evidence type="ECO:0000256" key="2">
    <source>
        <dbReference type="ARBA" id="ARBA00022679"/>
    </source>
</evidence>
<dbReference type="AlphaFoldDB" id="A0A9R0JSY4"/>
<gene>
    <name evidence="9" type="primary">LOC110785749</name>
</gene>
<reference evidence="8" key="1">
    <citation type="journal article" date="2021" name="Nat. Commun.">
        <title>Genomic analyses provide insights into spinach domestication and the genetic basis of agronomic traits.</title>
        <authorList>
            <person name="Cai X."/>
            <person name="Sun X."/>
            <person name="Xu C."/>
            <person name="Sun H."/>
            <person name="Wang X."/>
            <person name="Ge C."/>
            <person name="Zhang Z."/>
            <person name="Wang Q."/>
            <person name="Fei Z."/>
            <person name="Jiao C."/>
            <person name="Wang Q."/>
        </authorList>
    </citation>
    <scope>NUCLEOTIDE SEQUENCE [LARGE SCALE GENOMIC DNA]</scope>
    <source>
        <strain evidence="8">cv. Varoflay</strain>
    </source>
</reference>
<keyword evidence="8" id="KW-1185">Reference proteome</keyword>
<evidence type="ECO:0000259" key="6">
    <source>
        <dbReference type="Pfam" id="PF00891"/>
    </source>
</evidence>